<evidence type="ECO:0000256" key="1">
    <source>
        <dbReference type="SAM" id="MobiDB-lite"/>
    </source>
</evidence>
<reference evidence="2 3" key="1">
    <citation type="submission" date="2018-02" db="EMBL/GenBank/DDBJ databases">
        <title>Draft genome of wild Prunus yedoensis var. nudiflora.</title>
        <authorList>
            <person name="Baek S."/>
            <person name="Kim J.-H."/>
            <person name="Choi K."/>
            <person name="Kim G.-B."/>
            <person name="Cho A."/>
            <person name="Jang H."/>
            <person name="Shin C.-H."/>
            <person name="Yu H.-J."/>
            <person name="Mun J.-H."/>
        </authorList>
    </citation>
    <scope>NUCLEOTIDE SEQUENCE [LARGE SCALE GENOMIC DNA]</scope>
    <source>
        <strain evidence="3">cv. Jeju island</strain>
        <tissue evidence="2">Leaf</tissue>
    </source>
</reference>
<evidence type="ECO:0000313" key="2">
    <source>
        <dbReference type="EMBL" id="PQP98927.1"/>
    </source>
</evidence>
<proteinExistence type="predicted"/>
<dbReference type="AlphaFoldDB" id="A0A314Y4M6"/>
<name>A0A314Y4M6_PRUYE</name>
<protein>
    <submittedName>
        <fullName evidence="2">Uncharacterized protein</fullName>
    </submittedName>
</protein>
<gene>
    <name evidence="2" type="ORF">Pyn_12519</name>
</gene>
<keyword evidence="3" id="KW-1185">Reference proteome</keyword>
<sequence>MRMRCSIYGSTGHNKTTHHRNLPQKEKPLSRGKGRTRKIPNQDPAIASDEAKAAARARRKLAYVRAKAAVAALNSYPSQMQLILLELD</sequence>
<accession>A0A314Y4M6</accession>
<dbReference type="Proteomes" id="UP000250321">
    <property type="component" value="Unassembled WGS sequence"/>
</dbReference>
<organism evidence="2 3">
    <name type="scientific">Prunus yedoensis var. nudiflora</name>
    <dbReference type="NCBI Taxonomy" id="2094558"/>
    <lineage>
        <taxon>Eukaryota</taxon>
        <taxon>Viridiplantae</taxon>
        <taxon>Streptophyta</taxon>
        <taxon>Embryophyta</taxon>
        <taxon>Tracheophyta</taxon>
        <taxon>Spermatophyta</taxon>
        <taxon>Magnoliopsida</taxon>
        <taxon>eudicotyledons</taxon>
        <taxon>Gunneridae</taxon>
        <taxon>Pentapetalae</taxon>
        <taxon>rosids</taxon>
        <taxon>fabids</taxon>
        <taxon>Rosales</taxon>
        <taxon>Rosaceae</taxon>
        <taxon>Amygdaloideae</taxon>
        <taxon>Amygdaleae</taxon>
        <taxon>Prunus</taxon>
    </lineage>
</organism>
<comment type="caution">
    <text evidence="2">The sequence shown here is derived from an EMBL/GenBank/DDBJ whole genome shotgun (WGS) entry which is preliminary data.</text>
</comment>
<feature type="region of interest" description="Disordered" evidence="1">
    <location>
        <begin position="1"/>
        <end position="49"/>
    </location>
</feature>
<evidence type="ECO:0000313" key="3">
    <source>
        <dbReference type="Proteomes" id="UP000250321"/>
    </source>
</evidence>
<dbReference type="EMBL" id="PJQY01001856">
    <property type="protein sequence ID" value="PQP98927.1"/>
    <property type="molecule type" value="Genomic_DNA"/>
</dbReference>